<comment type="caution">
    <text evidence="3">The sequence shown here is derived from an EMBL/GenBank/DDBJ whole genome shotgun (WGS) entry which is preliminary data.</text>
</comment>
<dbReference type="CDD" id="cd06260">
    <property type="entry name" value="DUF820-like"/>
    <property type="match status" value="1"/>
</dbReference>
<accession>A0ABS5KIY5</accession>
<keyword evidence="3" id="KW-0378">Hydrolase</keyword>
<name>A0ABS5KIY5_9ACTN</name>
<dbReference type="Pfam" id="PF05685">
    <property type="entry name" value="Uma2"/>
    <property type="match status" value="1"/>
</dbReference>
<feature type="domain" description="Putative restriction endonuclease" evidence="2">
    <location>
        <begin position="25"/>
        <end position="184"/>
    </location>
</feature>
<evidence type="ECO:0000313" key="3">
    <source>
        <dbReference type="EMBL" id="MBS2546342.1"/>
    </source>
</evidence>
<sequence>MSIAFVEYPPLPDSPFAMWVSGELEDHLGLPEGFRVEIIEGDIVVSPAPRFAHNRIATRIANAFALAADMDPGFPWEAIVGTGVGEQESRGWIPDVAIVDKARSDEVAEAGLVIIGPNDMTMAVEVTSPSNADHDREPGPQHRQKNGNRIKTKWADYAAAGVEFYLLVDCDPRVSRAILYSEPNPSASRYEAAIAWDLGAPIVLPERFGLTVDTADWKAWS</sequence>
<dbReference type="SUPFAM" id="SSF52980">
    <property type="entry name" value="Restriction endonuclease-like"/>
    <property type="match status" value="1"/>
</dbReference>
<gene>
    <name evidence="3" type="ORF">KGQ19_05630</name>
</gene>
<reference evidence="3 4" key="1">
    <citation type="submission" date="2020-02" db="EMBL/GenBank/DDBJ databases">
        <title>Acidophilic actinobacteria isolated from forest soil.</title>
        <authorList>
            <person name="Golinska P."/>
        </authorList>
    </citation>
    <scope>NUCLEOTIDE SEQUENCE [LARGE SCALE GENOMIC DNA]</scope>
    <source>
        <strain evidence="3 4">NL8</strain>
    </source>
</reference>
<dbReference type="EMBL" id="JAAFYZ010000012">
    <property type="protein sequence ID" value="MBS2546342.1"/>
    <property type="molecule type" value="Genomic_DNA"/>
</dbReference>
<dbReference type="Gene3D" id="3.90.1570.10">
    <property type="entry name" value="tt1808, chain A"/>
    <property type="match status" value="1"/>
</dbReference>
<dbReference type="InterPro" id="IPR008538">
    <property type="entry name" value="Uma2"/>
</dbReference>
<organism evidence="3 4">
    <name type="scientific">Catenulispora pinistramenti</name>
    <dbReference type="NCBI Taxonomy" id="2705254"/>
    <lineage>
        <taxon>Bacteria</taxon>
        <taxon>Bacillati</taxon>
        <taxon>Actinomycetota</taxon>
        <taxon>Actinomycetes</taxon>
        <taxon>Catenulisporales</taxon>
        <taxon>Catenulisporaceae</taxon>
        <taxon>Catenulispora</taxon>
    </lineage>
</organism>
<keyword evidence="4" id="KW-1185">Reference proteome</keyword>
<dbReference type="Proteomes" id="UP000730482">
    <property type="component" value="Unassembled WGS sequence"/>
</dbReference>
<evidence type="ECO:0000256" key="1">
    <source>
        <dbReference type="SAM" id="MobiDB-lite"/>
    </source>
</evidence>
<evidence type="ECO:0000313" key="4">
    <source>
        <dbReference type="Proteomes" id="UP000730482"/>
    </source>
</evidence>
<protein>
    <submittedName>
        <fullName evidence="3">Uma2 family endonuclease</fullName>
    </submittedName>
</protein>
<evidence type="ECO:0000259" key="2">
    <source>
        <dbReference type="Pfam" id="PF05685"/>
    </source>
</evidence>
<dbReference type="GO" id="GO:0004519">
    <property type="term" value="F:endonuclease activity"/>
    <property type="evidence" value="ECO:0007669"/>
    <property type="project" value="UniProtKB-KW"/>
</dbReference>
<dbReference type="PANTHER" id="PTHR35400:SF3">
    <property type="entry name" value="SLL1072 PROTEIN"/>
    <property type="match status" value="1"/>
</dbReference>
<dbReference type="InterPro" id="IPR012296">
    <property type="entry name" value="Nuclease_put_TT1808"/>
</dbReference>
<keyword evidence="3" id="KW-0255">Endonuclease</keyword>
<feature type="region of interest" description="Disordered" evidence="1">
    <location>
        <begin position="128"/>
        <end position="149"/>
    </location>
</feature>
<dbReference type="PANTHER" id="PTHR35400">
    <property type="entry name" value="SLR1083 PROTEIN"/>
    <property type="match status" value="1"/>
</dbReference>
<proteinExistence type="predicted"/>
<keyword evidence="3" id="KW-0540">Nuclease</keyword>
<dbReference type="InterPro" id="IPR011335">
    <property type="entry name" value="Restrct_endonuc-II-like"/>
</dbReference>
<dbReference type="RefSeq" id="WP_212007994.1">
    <property type="nucleotide sequence ID" value="NZ_JAAFYZ010000012.1"/>
</dbReference>